<evidence type="ECO:0000313" key="1">
    <source>
        <dbReference type="EMBL" id="QGL04936.1"/>
    </source>
</evidence>
<dbReference type="Proteomes" id="UP001228629">
    <property type="component" value="Segment"/>
</dbReference>
<evidence type="ECO:0000313" key="2">
    <source>
        <dbReference type="Proteomes" id="UP001228629"/>
    </source>
</evidence>
<protein>
    <submittedName>
        <fullName evidence="1">Uncharacterized protein</fullName>
    </submittedName>
</protein>
<sequence>MSAFWDRNTTFNSVSLHVLDNSIRQFYFNSYCEFSGNASGNTVPTVLYIAEGKVQVQIISTTNAQSFGYRLAANNNMQLNASMEFTIPGPGWLYIKPDSVATVVGSGFTLALGPTAPVL</sequence>
<reference evidence="1" key="1">
    <citation type="journal article" date="2019" name="Viruses">
        <title>A Novel RNA Virus Related to Sobemoviruses Confers Hypovirulence on the Phytopathogenic Fungus Sclerotinia sclerotiorum.</title>
        <authorList>
            <person name="Azhar A."/>
            <person name="Mu F."/>
            <person name="Huang H."/>
            <person name="Cheng J."/>
            <person name="Fu Y."/>
            <person name="Hamid M.R."/>
            <person name="Jiang D."/>
            <person name="Xie J."/>
        </authorList>
    </citation>
    <scope>NUCLEOTIDE SEQUENCE</scope>
    <source>
        <strain evidence="1">277</strain>
    </source>
</reference>
<organism evidence="1 2">
    <name type="scientific">Hubei sclerotinia RNA virus 1</name>
    <dbReference type="NCBI Taxonomy" id="2605950"/>
    <lineage>
        <taxon>Viruses</taxon>
        <taxon>Riboviria</taxon>
        <taxon>Orthornavirae</taxon>
        <taxon>Pisuviricota</taxon>
        <taxon>Pisoniviricetes</taxon>
        <taxon>Sobelivirales</taxon>
        <taxon>Solemoviridae</taxon>
        <taxon>Hubsclerovirus</taxon>
        <taxon>Hubsclerovirus HUSRV</taxon>
    </lineage>
</organism>
<name>A0A649X026_9VIRU</name>
<accession>A0A649X026</accession>
<keyword evidence="2" id="KW-1185">Reference proteome</keyword>
<proteinExistence type="predicted"/>
<dbReference type="EMBL" id="MK889164">
    <property type="protein sequence ID" value="QGL04936.1"/>
    <property type="molecule type" value="Genomic_RNA"/>
</dbReference>